<dbReference type="CDD" id="cd06558">
    <property type="entry name" value="crotonase-like"/>
    <property type="match status" value="1"/>
</dbReference>
<keyword evidence="2" id="KW-0456">Lyase</keyword>
<evidence type="ECO:0000256" key="2">
    <source>
        <dbReference type="ARBA" id="ARBA00023239"/>
    </source>
</evidence>
<keyword evidence="4" id="KW-0413">Isomerase</keyword>
<dbReference type="Gene3D" id="3.90.226.10">
    <property type="entry name" value="2-enoyl-CoA Hydratase, Chain A, domain 1"/>
    <property type="match status" value="1"/>
</dbReference>
<dbReference type="FunFam" id="3.90.226.10:FF:000009">
    <property type="entry name" value="Carnitinyl-CoA dehydratase"/>
    <property type="match status" value="1"/>
</dbReference>
<protein>
    <submittedName>
        <fullName evidence="4">Enoyl-CoA hydratase/isomerase family protein</fullName>
    </submittedName>
</protein>
<dbReference type="InterPro" id="IPR029045">
    <property type="entry name" value="ClpP/crotonase-like_dom_sf"/>
</dbReference>
<evidence type="ECO:0000256" key="1">
    <source>
        <dbReference type="ARBA" id="ARBA00005254"/>
    </source>
</evidence>
<dbReference type="Pfam" id="PF00378">
    <property type="entry name" value="ECH_1"/>
    <property type="match status" value="1"/>
</dbReference>
<proteinExistence type="inferred from homology"/>
<comment type="caution">
    <text evidence="4">The sequence shown here is derived from an EMBL/GenBank/DDBJ whole genome shotgun (WGS) entry which is preliminary data.</text>
</comment>
<reference evidence="5 6" key="1">
    <citation type="submission" date="2020-04" db="EMBL/GenBank/DDBJ databases">
        <title>Pseudomonas crami sp. nov., a novel proteolytic bacterial species isolated from cream.</title>
        <authorList>
            <person name="Hofmann K."/>
            <person name="Woller A."/>
            <person name="Huptas C."/>
            <person name="Wenning M."/>
            <person name="Scherer S."/>
            <person name="Doll E.V."/>
        </authorList>
    </citation>
    <scope>NUCLEOTIDE SEQUENCE [LARGE SCALE GENOMIC DNA]</scope>
    <source>
        <strain evidence="3 6">WS 5096</strain>
        <strain evidence="4 5">WS 5106</strain>
    </source>
</reference>
<dbReference type="Proteomes" id="UP000520513">
    <property type="component" value="Unassembled WGS sequence"/>
</dbReference>
<dbReference type="GO" id="GO:0016829">
    <property type="term" value="F:lyase activity"/>
    <property type="evidence" value="ECO:0007669"/>
    <property type="project" value="UniProtKB-KW"/>
</dbReference>
<evidence type="ECO:0000313" key="6">
    <source>
        <dbReference type="Proteomes" id="UP000534677"/>
    </source>
</evidence>
<evidence type="ECO:0000313" key="3">
    <source>
        <dbReference type="EMBL" id="MBC2379779.1"/>
    </source>
</evidence>
<dbReference type="GO" id="GO:0016853">
    <property type="term" value="F:isomerase activity"/>
    <property type="evidence" value="ECO:0007669"/>
    <property type="project" value="UniProtKB-KW"/>
</dbReference>
<dbReference type="InterPro" id="IPR001753">
    <property type="entry name" value="Enoyl-CoA_hydra/iso"/>
</dbReference>
<dbReference type="EMBL" id="JAAXCZ010000001">
    <property type="protein sequence ID" value="MBC2379779.1"/>
    <property type="molecule type" value="Genomic_DNA"/>
</dbReference>
<organism evidence="4 5">
    <name type="scientific">Pseudomonas cremoris</name>
    <dbReference type="NCBI Taxonomy" id="2724178"/>
    <lineage>
        <taxon>Bacteria</taxon>
        <taxon>Pseudomonadati</taxon>
        <taxon>Pseudomonadota</taxon>
        <taxon>Gammaproteobacteria</taxon>
        <taxon>Pseudomonadales</taxon>
        <taxon>Pseudomonadaceae</taxon>
        <taxon>Pseudomonas</taxon>
    </lineage>
</organism>
<evidence type="ECO:0000313" key="4">
    <source>
        <dbReference type="EMBL" id="MBC2404616.1"/>
    </source>
</evidence>
<evidence type="ECO:0000313" key="5">
    <source>
        <dbReference type="Proteomes" id="UP000520513"/>
    </source>
</evidence>
<dbReference type="PANTHER" id="PTHR11941:SF54">
    <property type="entry name" value="ENOYL-COA HYDRATASE, MITOCHONDRIAL"/>
    <property type="match status" value="1"/>
</dbReference>
<dbReference type="RefSeq" id="WP_185703885.1">
    <property type="nucleotide sequence ID" value="NZ_JAAXCY010000001.1"/>
</dbReference>
<name>A0A7X1DWV2_9PSED</name>
<sequence length="250" mass="26989">MTQPDVPSVVSLAVAGNIATVTLNRPQARNALNTQLCVELHVALREIGARTDIHVLLIRANGPVFCAGADLKERKLMDEDQIRARRIKAFALYAALENLPMPVIAVIQGPAVGSGCEIASACDFIVASDLASFRYPEARWGTVGATQRLPRIVGRRMAKELMFTGREVSAQEAKSIGLVNQVLPHAEFERYVEALAHEIASAPTHAIRSAKRTLDKGADDSRAGALAHEILAIEDNLTEGTWRAGMTSFA</sequence>
<comment type="similarity">
    <text evidence="1">Belongs to the enoyl-CoA hydratase/isomerase family.</text>
</comment>
<accession>A0A7X1DWV2</accession>
<dbReference type="AlphaFoldDB" id="A0A7X1DWV2"/>
<dbReference type="EMBL" id="JAAXCY010000001">
    <property type="protein sequence ID" value="MBC2404616.1"/>
    <property type="molecule type" value="Genomic_DNA"/>
</dbReference>
<dbReference type="SUPFAM" id="SSF52096">
    <property type="entry name" value="ClpP/crotonase"/>
    <property type="match status" value="1"/>
</dbReference>
<dbReference type="Proteomes" id="UP000534677">
    <property type="component" value="Unassembled WGS sequence"/>
</dbReference>
<gene>
    <name evidence="3" type="ORF">HF209_02365</name>
    <name evidence="4" type="ORF">HF257_01260</name>
</gene>
<dbReference type="PANTHER" id="PTHR11941">
    <property type="entry name" value="ENOYL-COA HYDRATASE-RELATED"/>
    <property type="match status" value="1"/>
</dbReference>
<dbReference type="GO" id="GO:0006635">
    <property type="term" value="P:fatty acid beta-oxidation"/>
    <property type="evidence" value="ECO:0007669"/>
    <property type="project" value="TreeGrafter"/>
</dbReference>
<keyword evidence="6" id="KW-1185">Reference proteome</keyword>